<keyword evidence="2" id="KW-0805">Transcription regulation</keyword>
<dbReference type="CDD" id="cd00120">
    <property type="entry name" value="MADS"/>
    <property type="match status" value="1"/>
</dbReference>
<evidence type="ECO:0000313" key="9">
    <source>
        <dbReference type="Proteomes" id="UP000515121"/>
    </source>
</evidence>
<dbReference type="Pfam" id="PF00319">
    <property type="entry name" value="SRF-TF"/>
    <property type="match status" value="1"/>
</dbReference>
<accession>A0A6P5ZNM1</accession>
<dbReference type="PROSITE" id="PS50066">
    <property type="entry name" value="MADS_BOX_2"/>
    <property type="match status" value="1"/>
</dbReference>
<dbReference type="Proteomes" id="UP000515121">
    <property type="component" value="Unplaced"/>
</dbReference>
<dbReference type="AlphaFoldDB" id="A0A6P5ZNM1"/>
<dbReference type="PANTHER" id="PTHR48019">
    <property type="entry name" value="SERUM RESPONSE FACTOR HOMOLOG"/>
    <property type="match status" value="1"/>
</dbReference>
<keyword evidence="3" id="KW-0238">DNA-binding</keyword>
<keyword evidence="6" id="KW-0175">Coiled coil</keyword>
<comment type="subcellular location">
    <subcellularLocation>
        <location evidence="1">Nucleus</location>
    </subcellularLocation>
</comment>
<dbReference type="GeneID" id="111302554"/>
<dbReference type="OrthoDB" id="1898716at2759"/>
<dbReference type="KEGG" id="dzi:111302554"/>
<dbReference type="InterPro" id="IPR002100">
    <property type="entry name" value="TF_MADSbox"/>
</dbReference>
<feature type="region of interest" description="Disordered" evidence="7">
    <location>
        <begin position="168"/>
        <end position="191"/>
    </location>
</feature>
<proteinExistence type="predicted"/>
<evidence type="ECO:0000256" key="4">
    <source>
        <dbReference type="ARBA" id="ARBA00023163"/>
    </source>
</evidence>
<keyword evidence="9" id="KW-1185">Reference proteome</keyword>
<dbReference type="SUPFAM" id="SSF55455">
    <property type="entry name" value="SRF-like"/>
    <property type="match status" value="1"/>
</dbReference>
<evidence type="ECO:0000256" key="2">
    <source>
        <dbReference type="ARBA" id="ARBA00023015"/>
    </source>
</evidence>
<evidence type="ECO:0000256" key="5">
    <source>
        <dbReference type="ARBA" id="ARBA00023242"/>
    </source>
</evidence>
<sequence>MGRRKLKIQRLESMKARQAKYSKRKAGLVKKAKELAILCDVDLALLLFSPTDKPTLFVGQDKDLSSVVERLSNLTLGEREQRRAYTMKLLKKLYANSNSEDDPTNLSQDSSNSLKLHEDQLNELKEKLAEKSRILREWKNPNNVEDLSQIKIMEEHLIASLNRIKNKKSQLAKELQKRPEGLEGSTVDLET</sequence>
<organism evidence="9 10">
    <name type="scientific">Durio zibethinus</name>
    <name type="common">Durian</name>
    <dbReference type="NCBI Taxonomy" id="66656"/>
    <lineage>
        <taxon>Eukaryota</taxon>
        <taxon>Viridiplantae</taxon>
        <taxon>Streptophyta</taxon>
        <taxon>Embryophyta</taxon>
        <taxon>Tracheophyta</taxon>
        <taxon>Spermatophyta</taxon>
        <taxon>Magnoliopsida</taxon>
        <taxon>eudicotyledons</taxon>
        <taxon>Gunneridae</taxon>
        <taxon>Pentapetalae</taxon>
        <taxon>rosids</taxon>
        <taxon>malvids</taxon>
        <taxon>Malvales</taxon>
        <taxon>Malvaceae</taxon>
        <taxon>Helicteroideae</taxon>
        <taxon>Durio</taxon>
    </lineage>
</organism>
<evidence type="ECO:0000313" key="10">
    <source>
        <dbReference type="RefSeq" id="XP_022754147.1"/>
    </source>
</evidence>
<dbReference type="FunFam" id="3.40.1810.10:FF:000028">
    <property type="entry name" value="Agamous-like MADS-box protein AGL66 isoform A"/>
    <property type="match status" value="1"/>
</dbReference>
<dbReference type="InterPro" id="IPR036879">
    <property type="entry name" value="TF_MADSbox_sf"/>
</dbReference>
<dbReference type="PRINTS" id="PR00404">
    <property type="entry name" value="MADSDOMAIN"/>
</dbReference>
<evidence type="ECO:0000256" key="3">
    <source>
        <dbReference type="ARBA" id="ARBA00023125"/>
    </source>
</evidence>
<gene>
    <name evidence="10" type="primary">LOC111302554</name>
</gene>
<dbReference type="SMART" id="SM00432">
    <property type="entry name" value="MADS"/>
    <property type="match status" value="1"/>
</dbReference>
<feature type="domain" description="MADS-box" evidence="8">
    <location>
        <begin position="1"/>
        <end position="61"/>
    </location>
</feature>
<evidence type="ECO:0000256" key="7">
    <source>
        <dbReference type="SAM" id="MobiDB-lite"/>
    </source>
</evidence>
<dbReference type="Gene3D" id="3.40.1810.10">
    <property type="entry name" value="Transcription factor, MADS-box"/>
    <property type="match status" value="1"/>
</dbReference>
<keyword evidence="5" id="KW-0539">Nucleus</keyword>
<dbReference type="GO" id="GO:0003677">
    <property type="term" value="F:DNA binding"/>
    <property type="evidence" value="ECO:0007669"/>
    <property type="project" value="UniProtKB-KW"/>
</dbReference>
<dbReference type="RefSeq" id="XP_022754147.1">
    <property type="nucleotide sequence ID" value="XM_022898412.1"/>
</dbReference>
<evidence type="ECO:0000256" key="6">
    <source>
        <dbReference type="SAM" id="Coils"/>
    </source>
</evidence>
<dbReference type="InterPro" id="IPR050142">
    <property type="entry name" value="MADS-box/MEF2_TF"/>
</dbReference>
<evidence type="ECO:0000259" key="8">
    <source>
        <dbReference type="PROSITE" id="PS50066"/>
    </source>
</evidence>
<reference evidence="10" key="1">
    <citation type="submission" date="2025-08" db="UniProtKB">
        <authorList>
            <consortium name="RefSeq"/>
        </authorList>
    </citation>
    <scope>IDENTIFICATION</scope>
    <source>
        <tissue evidence="10">Fruit stalk</tissue>
    </source>
</reference>
<protein>
    <submittedName>
        <fullName evidence="10">Agamous-like MADS-box protein AGL65</fullName>
    </submittedName>
</protein>
<keyword evidence="4" id="KW-0804">Transcription</keyword>
<dbReference type="GO" id="GO:0046983">
    <property type="term" value="F:protein dimerization activity"/>
    <property type="evidence" value="ECO:0007669"/>
    <property type="project" value="InterPro"/>
</dbReference>
<feature type="coiled-coil region" evidence="6">
    <location>
        <begin position="107"/>
        <end position="134"/>
    </location>
</feature>
<dbReference type="GO" id="GO:0005634">
    <property type="term" value="C:nucleus"/>
    <property type="evidence" value="ECO:0007669"/>
    <property type="project" value="UniProtKB-SubCell"/>
</dbReference>
<evidence type="ECO:0000256" key="1">
    <source>
        <dbReference type="ARBA" id="ARBA00004123"/>
    </source>
</evidence>
<name>A0A6P5ZNM1_DURZI</name>